<proteinExistence type="predicted"/>
<sequence>MASDDSSLKTPFNKDNTLAKDDYNGPFYLHPSDNCRNILVSRPFVGFVLWKWLLQQKTNWVLWMVLFHNPMPLHQIMALGLVGTPWFYHGLSTQSLATSQITLYMLKLPRLFGQIYAKVFHRAAPPRFIAFNVT</sequence>
<accession>A0ACC2KL59</accession>
<reference evidence="1 2" key="1">
    <citation type="journal article" date="2022" name="Hortic Res">
        <title>A haplotype resolved chromosomal level avocado genome allows analysis of novel avocado genes.</title>
        <authorList>
            <person name="Nath O."/>
            <person name="Fletcher S.J."/>
            <person name="Hayward A."/>
            <person name="Shaw L.M."/>
            <person name="Masouleh A.K."/>
            <person name="Furtado A."/>
            <person name="Henry R.J."/>
            <person name="Mitter N."/>
        </authorList>
    </citation>
    <scope>NUCLEOTIDE SEQUENCE [LARGE SCALE GENOMIC DNA]</scope>
    <source>
        <strain evidence="2">cv. Hass</strain>
    </source>
</reference>
<dbReference type="Proteomes" id="UP001234297">
    <property type="component" value="Chromosome 10"/>
</dbReference>
<evidence type="ECO:0000313" key="1">
    <source>
        <dbReference type="EMBL" id="KAJ8621848.1"/>
    </source>
</evidence>
<comment type="caution">
    <text evidence="1">The sequence shown here is derived from an EMBL/GenBank/DDBJ whole genome shotgun (WGS) entry which is preliminary data.</text>
</comment>
<keyword evidence="2" id="KW-1185">Reference proteome</keyword>
<protein>
    <submittedName>
        <fullName evidence="1">Uncharacterized protein</fullName>
    </submittedName>
</protein>
<dbReference type="EMBL" id="CM056818">
    <property type="protein sequence ID" value="KAJ8621848.1"/>
    <property type="molecule type" value="Genomic_DNA"/>
</dbReference>
<gene>
    <name evidence="1" type="ORF">MRB53_030377</name>
</gene>
<name>A0ACC2KL59_PERAE</name>
<evidence type="ECO:0000313" key="2">
    <source>
        <dbReference type="Proteomes" id="UP001234297"/>
    </source>
</evidence>
<organism evidence="1 2">
    <name type="scientific">Persea americana</name>
    <name type="common">Avocado</name>
    <dbReference type="NCBI Taxonomy" id="3435"/>
    <lineage>
        <taxon>Eukaryota</taxon>
        <taxon>Viridiplantae</taxon>
        <taxon>Streptophyta</taxon>
        <taxon>Embryophyta</taxon>
        <taxon>Tracheophyta</taxon>
        <taxon>Spermatophyta</taxon>
        <taxon>Magnoliopsida</taxon>
        <taxon>Magnoliidae</taxon>
        <taxon>Laurales</taxon>
        <taxon>Lauraceae</taxon>
        <taxon>Persea</taxon>
    </lineage>
</organism>